<protein>
    <submittedName>
        <fullName evidence="2">Uncharacterized protein</fullName>
    </submittedName>
</protein>
<feature type="region of interest" description="Disordered" evidence="1">
    <location>
        <begin position="204"/>
        <end position="231"/>
    </location>
</feature>
<evidence type="ECO:0000313" key="2">
    <source>
        <dbReference type="EMBL" id="CEK60518.1"/>
    </source>
</evidence>
<proteinExistence type="predicted"/>
<sequence length="416" mass="46541">LKPAEQWCTMAQEIILCILKTVFLVDVEEAESTGKKETDQNVDVIKQDDDGNGKDQMNVTEKENNGCMLKDIDGNEVTDHSVDKDNEMECEVNEASFGKRTCEVADLDGNNVDVMYVSNSESSSLSGDSNPKKRFCEGVGSEAAQSSRGMTVDQDNDSVMKHIDNKSKDILGDSMTALADNDSNIVLNDNRDWANSSTSAHVQAFPLPGTSETSSVVTQDTSEAHTDSSTYSGAISQIKTSKIVTYFCKCRHQLWISRRKLGSQLTNKQFLSPLALEQVITKLALRKQNNITKIITEKDAAERVQNEDKSRADCARDLPRRKGTDKDEKMDALMIFKDQSNITDNFPELSQKNQLPVIEFSCQVFHQNCDADFKLPHVLIKLRPAESSCKQFKNFYCSFRSQVLNLVTQHIQDSFN</sequence>
<feature type="compositionally biased region" description="Polar residues" evidence="1">
    <location>
        <begin position="210"/>
        <end position="231"/>
    </location>
</feature>
<dbReference type="EMBL" id="HACG01013653">
    <property type="protein sequence ID" value="CEK60518.1"/>
    <property type="molecule type" value="Transcribed_RNA"/>
</dbReference>
<gene>
    <name evidence="2" type="primary">ORF39632</name>
</gene>
<dbReference type="AlphaFoldDB" id="A0A0B6YWD4"/>
<reference evidence="2" key="1">
    <citation type="submission" date="2014-12" db="EMBL/GenBank/DDBJ databases">
        <title>Insight into the proteome of Arion vulgaris.</title>
        <authorList>
            <person name="Aradska J."/>
            <person name="Bulat T."/>
            <person name="Smidak R."/>
            <person name="Sarate P."/>
            <person name="Gangsoo J."/>
            <person name="Sialana F."/>
            <person name="Bilban M."/>
            <person name="Lubec G."/>
        </authorList>
    </citation>
    <scope>NUCLEOTIDE SEQUENCE</scope>
    <source>
        <tissue evidence="2">Skin</tissue>
    </source>
</reference>
<feature type="region of interest" description="Disordered" evidence="1">
    <location>
        <begin position="31"/>
        <end position="56"/>
    </location>
</feature>
<organism evidence="2">
    <name type="scientific">Arion vulgaris</name>
    <dbReference type="NCBI Taxonomy" id="1028688"/>
    <lineage>
        <taxon>Eukaryota</taxon>
        <taxon>Metazoa</taxon>
        <taxon>Spiralia</taxon>
        <taxon>Lophotrochozoa</taxon>
        <taxon>Mollusca</taxon>
        <taxon>Gastropoda</taxon>
        <taxon>Heterobranchia</taxon>
        <taxon>Euthyneura</taxon>
        <taxon>Panpulmonata</taxon>
        <taxon>Eupulmonata</taxon>
        <taxon>Stylommatophora</taxon>
        <taxon>Helicina</taxon>
        <taxon>Arionoidea</taxon>
        <taxon>Arionidae</taxon>
        <taxon>Arion</taxon>
    </lineage>
</organism>
<name>A0A0B6YWD4_9EUPU</name>
<feature type="non-terminal residue" evidence="2">
    <location>
        <position position="1"/>
    </location>
</feature>
<evidence type="ECO:0000256" key="1">
    <source>
        <dbReference type="SAM" id="MobiDB-lite"/>
    </source>
</evidence>
<accession>A0A0B6YWD4</accession>
<feature type="compositionally biased region" description="Basic and acidic residues" evidence="1">
    <location>
        <begin position="32"/>
        <end position="53"/>
    </location>
</feature>